<reference evidence="2" key="1">
    <citation type="submission" date="2015-03" db="EMBL/GenBank/DDBJ databases">
        <title>Luteipulveratus halotolerans sp. nov., a novel actinobacterium (Dermacoccaceae) from Sarawak, Malaysia.</title>
        <authorList>
            <person name="Juboi H."/>
            <person name="Basik A."/>
            <person name="Shamsul S.S."/>
            <person name="Arnold P."/>
            <person name="Schmitt E.K."/>
            <person name="Sanglier J.-J."/>
            <person name="Yeo T."/>
        </authorList>
    </citation>
    <scope>NUCLEOTIDE SEQUENCE [LARGE SCALE GENOMIC DNA]</scope>
    <source>
        <strain evidence="2">C296001</strain>
    </source>
</reference>
<accession>A0A0L6CHV0</accession>
<dbReference type="OrthoDB" id="3817406at2"/>
<name>A0A0L6CHV0_9MICO</name>
<gene>
    <name evidence="1" type="ORF">VV01_08495</name>
</gene>
<dbReference type="AlphaFoldDB" id="A0A0L6CHV0"/>
<proteinExistence type="predicted"/>
<keyword evidence="2" id="KW-1185">Reference proteome</keyword>
<dbReference type="RefSeq" id="WP_050669505.1">
    <property type="nucleotide sequence ID" value="NZ_LAIR01000002.1"/>
</dbReference>
<organism evidence="1 2">
    <name type="scientific">Luteipulveratus halotolerans</name>
    <dbReference type="NCBI Taxonomy" id="1631356"/>
    <lineage>
        <taxon>Bacteria</taxon>
        <taxon>Bacillati</taxon>
        <taxon>Actinomycetota</taxon>
        <taxon>Actinomycetes</taxon>
        <taxon>Micrococcales</taxon>
        <taxon>Dermacoccaceae</taxon>
        <taxon>Luteipulveratus</taxon>
    </lineage>
</organism>
<sequence length="185" mass="19628">MTSAPPLRRPVLVGANPAVQLFDDAGDCTAYVSVWRVDWSDHGAGTALVLWQPSGVLLLAEDTGLGRWLTTSFVRHFPELDGLPWHEPVVRRTPVAVDLSLDSGLRASAGDVDVEIDGVLDRRACETDEFPLGSDMAGLRLVLAPCARGQITLAGTELPGGVTVSGTPARPSSSAFVTDAEVWLL</sequence>
<evidence type="ECO:0000313" key="1">
    <source>
        <dbReference type="EMBL" id="KNX37175.1"/>
    </source>
</evidence>
<dbReference type="EMBL" id="LAIR01000002">
    <property type="protein sequence ID" value="KNX37175.1"/>
    <property type="molecule type" value="Genomic_DNA"/>
</dbReference>
<evidence type="ECO:0000313" key="2">
    <source>
        <dbReference type="Proteomes" id="UP000037397"/>
    </source>
</evidence>
<dbReference type="Proteomes" id="UP000037397">
    <property type="component" value="Unassembled WGS sequence"/>
</dbReference>
<comment type="caution">
    <text evidence="1">The sequence shown here is derived from an EMBL/GenBank/DDBJ whole genome shotgun (WGS) entry which is preliminary data.</text>
</comment>
<protein>
    <submittedName>
        <fullName evidence="1">Uncharacterized protein</fullName>
    </submittedName>
</protein>
<dbReference type="STRING" id="1631356.VV01_08495"/>